<evidence type="ECO:0000256" key="1">
    <source>
        <dbReference type="SAM" id="SignalP"/>
    </source>
</evidence>
<dbReference type="InterPro" id="IPR032624">
    <property type="entry name" value="DUF4879"/>
</dbReference>
<proteinExistence type="predicted"/>
<dbReference type="Proteomes" id="UP000254029">
    <property type="component" value="Unassembled WGS sequence"/>
</dbReference>
<evidence type="ECO:0000313" key="3">
    <source>
        <dbReference type="Proteomes" id="UP000254029"/>
    </source>
</evidence>
<accession>A0AAX2M4B4</accession>
<name>A0AAX2M4B4_CHRVL</name>
<reference evidence="2 3" key="1">
    <citation type="submission" date="2018-06" db="EMBL/GenBank/DDBJ databases">
        <authorList>
            <consortium name="Pathogen Informatics"/>
            <person name="Doyle S."/>
        </authorList>
    </citation>
    <scope>NUCLEOTIDE SEQUENCE [LARGE SCALE GENOMIC DNA]</scope>
    <source>
        <strain evidence="2 3">NCTC8684</strain>
    </source>
</reference>
<dbReference type="Pfam" id="PF16219">
    <property type="entry name" value="DUF4879"/>
    <property type="match status" value="1"/>
</dbReference>
<dbReference type="RefSeq" id="WP_076226274.1">
    <property type="nucleotide sequence ID" value="NZ_JBHDKE010000010.1"/>
</dbReference>
<protein>
    <recommendedName>
        <fullName evidence="4">DUF4879 domain-containing protein</fullName>
    </recommendedName>
</protein>
<gene>
    <name evidence="2" type="ORF">NCTC8684_00312</name>
</gene>
<evidence type="ECO:0000313" key="2">
    <source>
        <dbReference type="EMBL" id="SUX31279.1"/>
    </source>
</evidence>
<evidence type="ECO:0008006" key="4">
    <source>
        <dbReference type="Google" id="ProtNLM"/>
    </source>
</evidence>
<dbReference type="EMBL" id="UIGR01000001">
    <property type="protein sequence ID" value="SUX31279.1"/>
    <property type="molecule type" value="Genomic_DNA"/>
</dbReference>
<organism evidence="2 3">
    <name type="scientific">Chromobacterium violaceum</name>
    <dbReference type="NCBI Taxonomy" id="536"/>
    <lineage>
        <taxon>Bacteria</taxon>
        <taxon>Pseudomonadati</taxon>
        <taxon>Pseudomonadota</taxon>
        <taxon>Betaproteobacteria</taxon>
        <taxon>Neisseriales</taxon>
        <taxon>Chromobacteriaceae</taxon>
        <taxon>Chromobacterium</taxon>
    </lineage>
</organism>
<dbReference type="AlphaFoldDB" id="A0AAX2M4B4"/>
<keyword evidence="1" id="KW-0732">Signal</keyword>
<sequence>MRKISISVIFAAICCAAASAAQADAGYSAPVFSEVSPQVLKALPRIPPVAKKGDQASLLAPAEPLRSMRVVAVESDRGGVETFDTNGMPPYETQKQHAGGSKLLVSTFEIGHGRAYAKYNGANLGYVEKALCQDYAGSWHLCTNGELVAGWLKTWNAAGRGAGQFESWSTSLNMPYNTYQANIKVK</sequence>
<feature type="signal peptide" evidence="1">
    <location>
        <begin position="1"/>
        <end position="23"/>
    </location>
</feature>
<feature type="chain" id="PRO_5043477830" description="DUF4879 domain-containing protein" evidence="1">
    <location>
        <begin position="24"/>
        <end position="186"/>
    </location>
</feature>
<comment type="caution">
    <text evidence="2">The sequence shown here is derived from an EMBL/GenBank/DDBJ whole genome shotgun (WGS) entry which is preliminary data.</text>
</comment>